<protein>
    <submittedName>
        <fullName evidence="1">Uncharacterized protein</fullName>
    </submittedName>
</protein>
<reference evidence="1" key="2">
    <citation type="submission" date="2020-06" db="EMBL/GenBank/DDBJ databases">
        <title>Helianthus annuus Genome sequencing and assembly Release 2.</title>
        <authorList>
            <person name="Gouzy J."/>
            <person name="Langlade N."/>
            <person name="Munos S."/>
        </authorList>
    </citation>
    <scope>NUCLEOTIDE SEQUENCE</scope>
    <source>
        <tissue evidence="1">Leaves</tissue>
    </source>
</reference>
<dbReference type="Gramene" id="mRNA:HanXRQr2_Chr12g0532781">
    <property type="protein sequence ID" value="CDS:HanXRQr2_Chr12g0532781.1"/>
    <property type="gene ID" value="HanXRQr2_Chr12g0532781"/>
</dbReference>
<dbReference type="Proteomes" id="UP000215914">
    <property type="component" value="Unassembled WGS sequence"/>
</dbReference>
<evidence type="ECO:0000313" key="2">
    <source>
        <dbReference type="Proteomes" id="UP000215914"/>
    </source>
</evidence>
<accession>A0A9K3HF57</accession>
<keyword evidence="2" id="KW-1185">Reference proteome</keyword>
<gene>
    <name evidence="1" type="ORF">HanXRQr2_Chr12g0532781</name>
</gene>
<sequence length="49" mass="5611">MSNLPLVRYTVSAYFLLTSQARPRALLQCHLLAQNFWLLGYSSQARLTP</sequence>
<name>A0A9K3HF57_HELAN</name>
<dbReference type="AlphaFoldDB" id="A0A9K3HF57"/>
<evidence type="ECO:0000313" key="1">
    <source>
        <dbReference type="EMBL" id="KAF5777191.1"/>
    </source>
</evidence>
<dbReference type="EMBL" id="MNCJ02000327">
    <property type="protein sequence ID" value="KAF5777191.1"/>
    <property type="molecule type" value="Genomic_DNA"/>
</dbReference>
<comment type="caution">
    <text evidence="1">The sequence shown here is derived from an EMBL/GenBank/DDBJ whole genome shotgun (WGS) entry which is preliminary data.</text>
</comment>
<organism evidence="1 2">
    <name type="scientific">Helianthus annuus</name>
    <name type="common">Common sunflower</name>
    <dbReference type="NCBI Taxonomy" id="4232"/>
    <lineage>
        <taxon>Eukaryota</taxon>
        <taxon>Viridiplantae</taxon>
        <taxon>Streptophyta</taxon>
        <taxon>Embryophyta</taxon>
        <taxon>Tracheophyta</taxon>
        <taxon>Spermatophyta</taxon>
        <taxon>Magnoliopsida</taxon>
        <taxon>eudicotyledons</taxon>
        <taxon>Gunneridae</taxon>
        <taxon>Pentapetalae</taxon>
        <taxon>asterids</taxon>
        <taxon>campanulids</taxon>
        <taxon>Asterales</taxon>
        <taxon>Asteraceae</taxon>
        <taxon>Asteroideae</taxon>
        <taxon>Heliantheae alliance</taxon>
        <taxon>Heliantheae</taxon>
        <taxon>Helianthus</taxon>
    </lineage>
</organism>
<reference evidence="1" key="1">
    <citation type="journal article" date="2017" name="Nature">
        <title>The sunflower genome provides insights into oil metabolism, flowering and Asterid evolution.</title>
        <authorList>
            <person name="Badouin H."/>
            <person name="Gouzy J."/>
            <person name="Grassa C.J."/>
            <person name="Murat F."/>
            <person name="Staton S.E."/>
            <person name="Cottret L."/>
            <person name="Lelandais-Briere C."/>
            <person name="Owens G.L."/>
            <person name="Carrere S."/>
            <person name="Mayjonade B."/>
            <person name="Legrand L."/>
            <person name="Gill N."/>
            <person name="Kane N.C."/>
            <person name="Bowers J.E."/>
            <person name="Hubner S."/>
            <person name="Bellec A."/>
            <person name="Berard A."/>
            <person name="Berges H."/>
            <person name="Blanchet N."/>
            <person name="Boniface M.C."/>
            <person name="Brunel D."/>
            <person name="Catrice O."/>
            <person name="Chaidir N."/>
            <person name="Claudel C."/>
            <person name="Donnadieu C."/>
            <person name="Faraut T."/>
            <person name="Fievet G."/>
            <person name="Helmstetter N."/>
            <person name="King M."/>
            <person name="Knapp S.J."/>
            <person name="Lai Z."/>
            <person name="Le Paslier M.C."/>
            <person name="Lippi Y."/>
            <person name="Lorenzon L."/>
            <person name="Mandel J.R."/>
            <person name="Marage G."/>
            <person name="Marchand G."/>
            <person name="Marquand E."/>
            <person name="Bret-Mestries E."/>
            <person name="Morien E."/>
            <person name="Nambeesan S."/>
            <person name="Nguyen T."/>
            <person name="Pegot-Espagnet P."/>
            <person name="Pouilly N."/>
            <person name="Raftis F."/>
            <person name="Sallet E."/>
            <person name="Schiex T."/>
            <person name="Thomas J."/>
            <person name="Vandecasteele C."/>
            <person name="Vares D."/>
            <person name="Vear F."/>
            <person name="Vautrin S."/>
            <person name="Crespi M."/>
            <person name="Mangin B."/>
            <person name="Burke J.M."/>
            <person name="Salse J."/>
            <person name="Munos S."/>
            <person name="Vincourt P."/>
            <person name="Rieseberg L.H."/>
            <person name="Langlade N.B."/>
        </authorList>
    </citation>
    <scope>NUCLEOTIDE SEQUENCE</scope>
    <source>
        <tissue evidence="1">Leaves</tissue>
    </source>
</reference>
<proteinExistence type="predicted"/>